<accession>A0A9P6T7Y3</accession>
<reference evidence="1" key="1">
    <citation type="submission" date="2013-11" db="EMBL/GenBank/DDBJ databases">
        <title>Genome sequence of the fusiform rust pathogen reveals effectors for host alternation and coevolution with pine.</title>
        <authorList>
            <consortium name="DOE Joint Genome Institute"/>
            <person name="Smith K."/>
            <person name="Pendleton A."/>
            <person name="Kubisiak T."/>
            <person name="Anderson C."/>
            <person name="Salamov A."/>
            <person name="Aerts A."/>
            <person name="Riley R."/>
            <person name="Clum A."/>
            <person name="Lindquist E."/>
            <person name="Ence D."/>
            <person name="Campbell M."/>
            <person name="Kronenberg Z."/>
            <person name="Feau N."/>
            <person name="Dhillon B."/>
            <person name="Hamelin R."/>
            <person name="Burleigh J."/>
            <person name="Smith J."/>
            <person name="Yandell M."/>
            <person name="Nelson C."/>
            <person name="Grigoriev I."/>
            <person name="Davis J."/>
        </authorList>
    </citation>
    <scope>NUCLEOTIDE SEQUENCE</scope>
    <source>
        <strain evidence="1">G11</strain>
    </source>
</reference>
<keyword evidence="2" id="KW-1185">Reference proteome</keyword>
<evidence type="ECO:0000313" key="2">
    <source>
        <dbReference type="Proteomes" id="UP000886653"/>
    </source>
</evidence>
<dbReference type="Proteomes" id="UP000886653">
    <property type="component" value="Unassembled WGS sequence"/>
</dbReference>
<comment type="caution">
    <text evidence="1">The sequence shown here is derived from an EMBL/GenBank/DDBJ whole genome shotgun (WGS) entry which is preliminary data.</text>
</comment>
<gene>
    <name evidence="1" type="ORF">CROQUDRAFT_233846</name>
</gene>
<protein>
    <submittedName>
        <fullName evidence="1">Uncharacterized protein</fullName>
    </submittedName>
</protein>
<dbReference type="EMBL" id="MU167348">
    <property type="protein sequence ID" value="KAG0142431.1"/>
    <property type="molecule type" value="Genomic_DNA"/>
</dbReference>
<proteinExistence type="predicted"/>
<name>A0A9P6T7Y3_9BASI</name>
<evidence type="ECO:0000313" key="1">
    <source>
        <dbReference type="EMBL" id="KAG0142431.1"/>
    </source>
</evidence>
<dbReference type="AlphaFoldDB" id="A0A9P6T7Y3"/>
<sequence>MVTPFVYFIMLCNPRHDLWTRIQTSSSYMFSVFDVHYRTKIRGFFILLFHPWNFSRYFFIYSLPPLCHSCRPLSTSYTFEFFVFIFYFSEMLTSEN</sequence>
<organism evidence="1 2">
    <name type="scientific">Cronartium quercuum f. sp. fusiforme G11</name>
    <dbReference type="NCBI Taxonomy" id="708437"/>
    <lineage>
        <taxon>Eukaryota</taxon>
        <taxon>Fungi</taxon>
        <taxon>Dikarya</taxon>
        <taxon>Basidiomycota</taxon>
        <taxon>Pucciniomycotina</taxon>
        <taxon>Pucciniomycetes</taxon>
        <taxon>Pucciniales</taxon>
        <taxon>Coleosporiaceae</taxon>
        <taxon>Cronartium</taxon>
    </lineage>
</organism>